<evidence type="ECO:0000313" key="13">
    <source>
        <dbReference type="Proteomes" id="UP000614047"/>
    </source>
</evidence>
<dbReference type="SUPFAM" id="SSF51011">
    <property type="entry name" value="Glycosyl hydrolase domain"/>
    <property type="match status" value="1"/>
</dbReference>
<evidence type="ECO:0000256" key="7">
    <source>
        <dbReference type="ARBA" id="ARBA00023295"/>
    </source>
</evidence>
<feature type="chain" id="PRO_5037280152" description="beta-galactosidase" evidence="10">
    <location>
        <begin position="25"/>
        <end position="975"/>
    </location>
</feature>
<gene>
    <name evidence="12" type="ORF">IW256_005187</name>
</gene>
<dbReference type="InterPro" id="IPR017853">
    <property type="entry name" value="GH"/>
</dbReference>
<keyword evidence="5" id="KW-0378">Hydrolase</keyword>
<evidence type="ECO:0000256" key="6">
    <source>
        <dbReference type="ARBA" id="ARBA00023180"/>
    </source>
</evidence>
<dbReference type="GO" id="GO:0004565">
    <property type="term" value="F:beta-galactosidase activity"/>
    <property type="evidence" value="ECO:0007669"/>
    <property type="project" value="UniProtKB-EC"/>
</dbReference>
<evidence type="ECO:0000256" key="4">
    <source>
        <dbReference type="ARBA" id="ARBA00022729"/>
    </source>
</evidence>
<dbReference type="GO" id="GO:0005975">
    <property type="term" value="P:carbohydrate metabolic process"/>
    <property type="evidence" value="ECO:0007669"/>
    <property type="project" value="InterPro"/>
</dbReference>
<sequence>MRRILVAFLLAVTMVSAPPATSSASVISAASTTPSGSPPATGSPTASGSPTSTTFPTSSTSGTSPSSRITYDRYSLTVDGRRVLLWSGEFHYFRLPSPELWRDVLEKIRAAGFNGVSLYFHWGYHSPRPGVYDFTGVRDVDRLLRLTEELGLYVVARPGPYINAETTGGGFPAWLKNVPGRARSSDPGYTRAYREWLGRINPIIARHQLTRGGSVIAYNAENEYAANTDAAYMEDIQRQARDAGIDVPITHNQCCDASWTPTWATGQGAVQIPGVDDYPQSFECREPDTWGTWGEGVTERLSQNAPAYGAEYQAGAIDLNKAGYEKCRELTGPAFMKVYYKSNLITSGATMFGYYMAFGGTNWGRLAQPNDVYTSYDYGAPITENRQLTGKYDEFKRQGLFVTTTAPLAKTDVAAAPASSDPAVHTEARANPDTGTQFVLVRHADRRTDADRSSTLTWKTPDGTYPVPVQVKGRDAKVLVAGYDMGGQRLTLSTSELLTHTTAGDGDRDVAVLYGTEGVPGTTVLRYASQPTVKVLDGTVRSSYENGALTLGYTHEGLARVLVTGGGRRPLLLLLGTEKEAAKFWRSGDVLLRGTDLVRSAVLKGGDLTVRADLSKAGDIEAFVPASRLTVNGRAVPVRPTPSGSLLGRAPGPEAVRVPSLTGWRTRAEAPEARPGYDDSRWTVARKTTTVSPIKPKTLPVLYADDYGYHHGHVWYRGRFTATGSEASVDLNAITGKGGIYQVWLNGRYLGSAAGGEQKDADSPVNPDPGPGRFPIPSGLLAEGRSAVLSVLVENMGHNDDWTADDVRHKQPRGLVGASVTTTGSGTTVPITWKIQGGAADPVRGPFNTGGLHGERTGWHLPSSPGGDWRPGLPALAPGVSWSRTRFRLDLPRDQDVPLTLRFGQGTGRHRVLIYLNGWNVGEYVSGGVQRDFTLPAGVLRTRGDNTLALAVIAEDETTLGALTLTPVANHRVPG</sequence>
<dbReference type="SUPFAM" id="SSF49785">
    <property type="entry name" value="Galactose-binding domain-like"/>
    <property type="match status" value="2"/>
</dbReference>
<dbReference type="Gene3D" id="3.20.20.80">
    <property type="entry name" value="Glycosidases"/>
    <property type="match status" value="1"/>
</dbReference>
<feature type="region of interest" description="Disordered" evidence="9">
    <location>
        <begin position="754"/>
        <end position="774"/>
    </location>
</feature>
<feature type="region of interest" description="Disordered" evidence="9">
    <location>
        <begin position="29"/>
        <end position="67"/>
    </location>
</feature>
<dbReference type="InterPro" id="IPR036833">
    <property type="entry name" value="BetaGal_dom3_sf"/>
</dbReference>
<dbReference type="PANTHER" id="PTHR23421">
    <property type="entry name" value="BETA-GALACTOSIDASE RELATED"/>
    <property type="match status" value="1"/>
</dbReference>
<evidence type="ECO:0000256" key="3">
    <source>
        <dbReference type="ARBA" id="ARBA00012756"/>
    </source>
</evidence>
<accession>A0A931DLW4</accession>
<dbReference type="Gene3D" id="2.102.20.10">
    <property type="entry name" value="Beta-galactosidase, domain 2"/>
    <property type="match status" value="1"/>
</dbReference>
<evidence type="ECO:0000256" key="10">
    <source>
        <dbReference type="SAM" id="SignalP"/>
    </source>
</evidence>
<evidence type="ECO:0000256" key="2">
    <source>
        <dbReference type="ARBA" id="ARBA00009809"/>
    </source>
</evidence>
<keyword evidence="13" id="KW-1185">Reference proteome</keyword>
<dbReference type="InterPro" id="IPR001944">
    <property type="entry name" value="Glycoside_Hdrlase_35"/>
</dbReference>
<evidence type="ECO:0000313" key="12">
    <source>
        <dbReference type="EMBL" id="MBG6091074.1"/>
    </source>
</evidence>
<dbReference type="EC" id="3.2.1.23" evidence="3"/>
<keyword evidence="4 10" id="KW-0732">Signal</keyword>
<dbReference type="InterPro" id="IPR031330">
    <property type="entry name" value="Gly_Hdrlase_35_cat"/>
</dbReference>
<dbReference type="Proteomes" id="UP000614047">
    <property type="component" value="Unassembled WGS sequence"/>
</dbReference>
<comment type="catalytic activity">
    <reaction evidence="1">
        <text>Hydrolysis of terminal non-reducing beta-D-galactose residues in beta-D-galactosides.</text>
        <dbReference type="EC" id="3.2.1.23"/>
    </reaction>
</comment>
<dbReference type="RefSeq" id="WP_197013443.1">
    <property type="nucleotide sequence ID" value="NZ_BAABES010000001.1"/>
</dbReference>
<proteinExistence type="inferred from homology"/>
<dbReference type="InterPro" id="IPR037110">
    <property type="entry name" value="Betagal_dom2_sf"/>
</dbReference>
<dbReference type="Pfam" id="PF13363">
    <property type="entry name" value="BetaGal_dom3"/>
    <property type="match status" value="1"/>
</dbReference>
<dbReference type="PRINTS" id="PR00742">
    <property type="entry name" value="GLHYDRLASE35"/>
</dbReference>
<dbReference type="Gene3D" id="2.60.120.260">
    <property type="entry name" value="Galactose-binding domain-like"/>
    <property type="match status" value="2"/>
</dbReference>
<dbReference type="AlphaFoldDB" id="A0A931DLW4"/>
<dbReference type="InterPro" id="IPR025972">
    <property type="entry name" value="BetaGal_dom3"/>
</dbReference>
<dbReference type="Pfam" id="PF01301">
    <property type="entry name" value="Glyco_hydro_35"/>
    <property type="match status" value="1"/>
</dbReference>
<dbReference type="Gene3D" id="2.60.390.10">
    <property type="entry name" value="Beta-galactosidase, domain 3"/>
    <property type="match status" value="1"/>
</dbReference>
<evidence type="ECO:0000256" key="8">
    <source>
        <dbReference type="RuleBase" id="RU003679"/>
    </source>
</evidence>
<keyword evidence="7" id="KW-0326">Glycosidase</keyword>
<dbReference type="SUPFAM" id="SSF51445">
    <property type="entry name" value="(Trans)glycosidases"/>
    <property type="match status" value="1"/>
</dbReference>
<reference evidence="12" key="1">
    <citation type="submission" date="2020-11" db="EMBL/GenBank/DDBJ databases">
        <title>Sequencing the genomes of 1000 actinobacteria strains.</title>
        <authorList>
            <person name="Klenk H.-P."/>
        </authorList>
    </citation>
    <scope>NUCLEOTIDE SEQUENCE</scope>
    <source>
        <strain evidence="12">DSM 43175</strain>
    </source>
</reference>
<comment type="caution">
    <text evidence="12">The sequence shown here is derived from an EMBL/GenBank/DDBJ whole genome shotgun (WGS) entry which is preliminary data.</text>
</comment>
<protein>
    <recommendedName>
        <fullName evidence="3">beta-galactosidase</fullName>
        <ecNumber evidence="3">3.2.1.23</ecNumber>
    </recommendedName>
</protein>
<comment type="similarity">
    <text evidence="2 8">Belongs to the glycosyl hydrolase 35 family.</text>
</comment>
<name>A0A931DLW4_9ACTN</name>
<organism evidence="12 13">
    <name type="scientific">Actinomadura viridis</name>
    <dbReference type="NCBI Taxonomy" id="58110"/>
    <lineage>
        <taxon>Bacteria</taxon>
        <taxon>Bacillati</taxon>
        <taxon>Actinomycetota</taxon>
        <taxon>Actinomycetes</taxon>
        <taxon>Streptosporangiales</taxon>
        <taxon>Thermomonosporaceae</taxon>
        <taxon>Actinomadura</taxon>
    </lineage>
</organism>
<dbReference type="EMBL" id="JADOUA010000001">
    <property type="protein sequence ID" value="MBG6091074.1"/>
    <property type="molecule type" value="Genomic_DNA"/>
</dbReference>
<dbReference type="Pfam" id="PF10435">
    <property type="entry name" value="BetaGal_dom2"/>
    <property type="match status" value="1"/>
</dbReference>
<evidence type="ECO:0000256" key="9">
    <source>
        <dbReference type="SAM" id="MobiDB-lite"/>
    </source>
</evidence>
<dbReference type="InterPro" id="IPR018954">
    <property type="entry name" value="Betagal_dom2"/>
</dbReference>
<dbReference type="SUPFAM" id="SSF117100">
    <property type="entry name" value="Beta-galactosidase LacA, domain 3"/>
    <property type="match status" value="1"/>
</dbReference>
<dbReference type="SMART" id="SM01029">
    <property type="entry name" value="BetaGal_dom2"/>
    <property type="match status" value="1"/>
</dbReference>
<keyword evidence="6" id="KW-0325">Glycoprotein</keyword>
<evidence type="ECO:0000256" key="1">
    <source>
        <dbReference type="ARBA" id="ARBA00001412"/>
    </source>
</evidence>
<dbReference type="InterPro" id="IPR025300">
    <property type="entry name" value="BetaGal_jelly_roll_dom"/>
</dbReference>
<evidence type="ECO:0000259" key="11">
    <source>
        <dbReference type="SMART" id="SM01029"/>
    </source>
</evidence>
<feature type="domain" description="Beta-galactosidase" evidence="11">
    <location>
        <begin position="406"/>
        <end position="584"/>
    </location>
</feature>
<feature type="signal peptide" evidence="10">
    <location>
        <begin position="1"/>
        <end position="24"/>
    </location>
</feature>
<dbReference type="Pfam" id="PF13364">
    <property type="entry name" value="BetaGal_ABD2"/>
    <property type="match status" value="2"/>
</dbReference>
<dbReference type="InterPro" id="IPR008979">
    <property type="entry name" value="Galactose-bd-like_sf"/>
</dbReference>
<evidence type="ECO:0000256" key="5">
    <source>
        <dbReference type="ARBA" id="ARBA00022801"/>
    </source>
</evidence>